<dbReference type="SMART" id="SM00331">
    <property type="entry name" value="PP2C_SIG"/>
    <property type="match status" value="1"/>
</dbReference>
<evidence type="ECO:0000256" key="2">
    <source>
        <dbReference type="SAM" id="MobiDB-lite"/>
    </source>
</evidence>
<dbReference type="PANTHER" id="PTHR43156:SF2">
    <property type="entry name" value="STAGE II SPORULATION PROTEIN E"/>
    <property type="match status" value="1"/>
</dbReference>
<dbReference type="PANTHER" id="PTHR43156">
    <property type="entry name" value="STAGE II SPORULATION PROTEIN E-RELATED"/>
    <property type="match status" value="1"/>
</dbReference>
<evidence type="ECO:0000313" key="4">
    <source>
        <dbReference type="EMBL" id="MCI3245707.1"/>
    </source>
</evidence>
<name>A0ABS9XVT2_9ACTN</name>
<accession>A0ABS9XVT2</accession>
<evidence type="ECO:0000256" key="1">
    <source>
        <dbReference type="ARBA" id="ARBA00022801"/>
    </source>
</evidence>
<proteinExistence type="predicted"/>
<sequence length="752" mass="79780">MSTGIEAVPASGRPGRPSSPRDVAVASALLDLAGKLAATTYAAYLPVADRPALGVAMAVDTPCAFTIPSELDVDDLRLPTARAFQSSGLVAVQAAEMRKLTRQVPAHFLHNPFPTAVASVALVAGGRTFGCLSVHWSRTKAPDAPIAAEELQHLQRIADGLAGELVVLAEAGLPMEAPPIPLFIPPVPTEPPATGAVPSPGRRGRSLTGTTFLYQLKRLSTELAAAVHVRDVLTAAQDQIMAPFGASALMLCRVQDERLLVVGASGFPREEVARVDGLPLSRTTPETDAVTRVEARLLRPNDPPAYPGAPRPALAPDACPRAYVPLIANGRAVGCCILEFPAQWRRFPADEEIALVALMLGQIGQALERIRAHELEHAFARTMQQSLLPPSLPLRPETVVTSRYLPATAGAAVGGDWYDIVPLPDGGIGLAIGDVEGHSAEAAGVMGHLRSAVLAYASEGHEPATVLERIDALLRVLGASRYATCCCLWLDPAAGAAKTATAGHPPPLISPAAGELTALDVPVGPPLGLGNGHRYEQREVVLTPGSIIALYTDGLLETRALGPDAALERLAQGLAGGNRENMDMLADGLISDRQRHKTLDDDLALLLMRYDGVQPGEQQDVARLSIQRYDLQAVASTRHYLREVLKRWRSEVLLDDLQLMLSEVVTNALIHAQSDVDIRMRRHGGSVRVEVQDSSPQPPVPTVIVANEAMNAEAESGRGLLIVDALATSWGSSPAGRGKTTWIEMTLPEQCS</sequence>
<dbReference type="InterPro" id="IPR001932">
    <property type="entry name" value="PPM-type_phosphatase-like_dom"/>
</dbReference>
<dbReference type="InterPro" id="IPR003594">
    <property type="entry name" value="HATPase_dom"/>
</dbReference>
<keyword evidence="1" id="KW-0378">Hydrolase</keyword>
<dbReference type="Gene3D" id="3.30.450.40">
    <property type="match status" value="1"/>
</dbReference>
<dbReference type="Gene3D" id="3.30.565.10">
    <property type="entry name" value="Histidine kinase-like ATPase, C-terminal domain"/>
    <property type="match status" value="1"/>
</dbReference>
<feature type="domain" description="PPM-type phosphatase" evidence="3">
    <location>
        <begin position="398"/>
        <end position="610"/>
    </location>
</feature>
<dbReference type="Proteomes" id="UP001165270">
    <property type="component" value="Unassembled WGS sequence"/>
</dbReference>
<keyword evidence="5" id="KW-1185">Reference proteome</keyword>
<dbReference type="InterPro" id="IPR036890">
    <property type="entry name" value="HATPase_C_sf"/>
</dbReference>
<feature type="region of interest" description="Disordered" evidence="2">
    <location>
        <begin position="1"/>
        <end position="20"/>
    </location>
</feature>
<dbReference type="SUPFAM" id="SSF55874">
    <property type="entry name" value="ATPase domain of HSP90 chaperone/DNA topoisomerase II/histidine kinase"/>
    <property type="match status" value="1"/>
</dbReference>
<dbReference type="InterPro" id="IPR036457">
    <property type="entry name" value="PPM-type-like_dom_sf"/>
</dbReference>
<gene>
    <name evidence="4" type="ORF">MQN93_38980</name>
</gene>
<dbReference type="Pfam" id="PF07228">
    <property type="entry name" value="SpoIIE"/>
    <property type="match status" value="1"/>
</dbReference>
<dbReference type="InterPro" id="IPR052016">
    <property type="entry name" value="Bact_Sigma-Reg"/>
</dbReference>
<feature type="compositionally biased region" description="Low complexity" evidence="2">
    <location>
        <begin position="11"/>
        <end position="20"/>
    </location>
</feature>
<dbReference type="InterPro" id="IPR029016">
    <property type="entry name" value="GAF-like_dom_sf"/>
</dbReference>
<evidence type="ECO:0000259" key="3">
    <source>
        <dbReference type="SMART" id="SM00331"/>
    </source>
</evidence>
<reference evidence="4" key="1">
    <citation type="submission" date="2022-03" db="EMBL/GenBank/DDBJ databases">
        <title>Streptomyces 7R015 and 7R016 isolated from Barleria lupulina in Thailand.</title>
        <authorList>
            <person name="Kanchanasin P."/>
            <person name="Phongsopitanun W."/>
            <person name="Tanasupawat S."/>
        </authorList>
    </citation>
    <scope>NUCLEOTIDE SEQUENCE</scope>
    <source>
        <strain evidence="4">7R016</strain>
    </source>
</reference>
<dbReference type="Gene3D" id="3.60.40.10">
    <property type="entry name" value="PPM-type phosphatase domain"/>
    <property type="match status" value="1"/>
</dbReference>
<dbReference type="SUPFAM" id="SSF81606">
    <property type="entry name" value="PP2C-like"/>
    <property type="match status" value="1"/>
</dbReference>
<dbReference type="CDD" id="cd16936">
    <property type="entry name" value="HATPase_RsbW-like"/>
    <property type="match status" value="1"/>
</dbReference>
<evidence type="ECO:0000313" key="5">
    <source>
        <dbReference type="Proteomes" id="UP001165270"/>
    </source>
</evidence>
<dbReference type="EMBL" id="JALDAX010000024">
    <property type="protein sequence ID" value="MCI3245707.1"/>
    <property type="molecule type" value="Genomic_DNA"/>
</dbReference>
<dbReference type="Pfam" id="PF13581">
    <property type="entry name" value="HATPase_c_2"/>
    <property type="match status" value="1"/>
</dbReference>
<comment type="caution">
    <text evidence="4">The sequence shown here is derived from an EMBL/GenBank/DDBJ whole genome shotgun (WGS) entry which is preliminary data.</text>
</comment>
<dbReference type="RefSeq" id="WP_242713204.1">
    <property type="nucleotide sequence ID" value="NZ_JALDAX010000024.1"/>
</dbReference>
<organism evidence="4 5">
    <name type="scientific">Streptomyces spinosisporus</name>
    <dbReference type="NCBI Taxonomy" id="2927582"/>
    <lineage>
        <taxon>Bacteria</taxon>
        <taxon>Bacillati</taxon>
        <taxon>Actinomycetota</taxon>
        <taxon>Actinomycetes</taxon>
        <taxon>Kitasatosporales</taxon>
        <taxon>Streptomycetaceae</taxon>
        <taxon>Streptomyces</taxon>
    </lineage>
</organism>
<protein>
    <submittedName>
        <fullName evidence="4">SpoIIE family protein phosphatase</fullName>
    </submittedName>
</protein>
<dbReference type="SUPFAM" id="SSF55781">
    <property type="entry name" value="GAF domain-like"/>
    <property type="match status" value="1"/>
</dbReference>